<dbReference type="Proteomes" id="UP000399805">
    <property type="component" value="Unassembled WGS sequence"/>
</dbReference>
<organism evidence="2 3">
    <name type="scientific">Amycolatopsis camponoti</name>
    <dbReference type="NCBI Taxonomy" id="2606593"/>
    <lineage>
        <taxon>Bacteria</taxon>
        <taxon>Bacillati</taxon>
        <taxon>Actinomycetota</taxon>
        <taxon>Actinomycetes</taxon>
        <taxon>Pseudonocardiales</taxon>
        <taxon>Pseudonocardiaceae</taxon>
        <taxon>Amycolatopsis</taxon>
    </lineage>
</organism>
<accession>A0A6I8LXA9</accession>
<evidence type="ECO:0000313" key="2">
    <source>
        <dbReference type="EMBL" id="VVJ20146.1"/>
    </source>
</evidence>
<evidence type="ECO:0000256" key="1">
    <source>
        <dbReference type="SAM" id="MobiDB-lite"/>
    </source>
</evidence>
<dbReference type="AlphaFoldDB" id="A0A6I8LXA9"/>
<dbReference type="EMBL" id="CABVGP010000002">
    <property type="protein sequence ID" value="VVJ20146.1"/>
    <property type="molecule type" value="Genomic_DNA"/>
</dbReference>
<reference evidence="2 3" key="1">
    <citation type="submission" date="2019-09" db="EMBL/GenBank/DDBJ databases">
        <authorList>
            <person name="Leyn A S."/>
        </authorList>
    </citation>
    <scope>NUCLEOTIDE SEQUENCE [LARGE SCALE GENOMIC DNA]</scope>
    <source>
        <strain evidence="2">AA231_1</strain>
    </source>
</reference>
<sequence length="37" mass="3946">MSRSFRVAVVGVDPATAADVTRTHDPVSDLSHPGRLQ</sequence>
<protein>
    <submittedName>
        <fullName evidence="2">Uncharacterized protein</fullName>
    </submittedName>
</protein>
<gene>
    <name evidence="2" type="ORF">AA23TX_05167</name>
</gene>
<name>A0A6I8LXA9_9PSEU</name>
<keyword evidence="3" id="KW-1185">Reference proteome</keyword>
<feature type="region of interest" description="Disordered" evidence="1">
    <location>
        <begin position="14"/>
        <end position="37"/>
    </location>
</feature>
<evidence type="ECO:0000313" key="3">
    <source>
        <dbReference type="Proteomes" id="UP000399805"/>
    </source>
</evidence>
<proteinExistence type="predicted"/>